<sequence length="213" mass="24418">MVELAATFENSFGKEHIVRVNDANTELPPEQIKASLEKLTTIKLFRKKGARLFDKLVTASFFEEIETIIFDTTSEEAPYESMEQLSSDEEEDEIEAQVYNQGLEDTGVSSLTEPKLTMVEEKMIEPSVIKRVVSLPTGTTIRDFSQEQLHSFVLTVIPEKGHLLDAQLNQETDPKCIELFIKFEEKANQKNKASPFGAIRKCWQRLGRFKKRW</sequence>
<evidence type="ECO:0000313" key="1">
    <source>
        <dbReference type="EMBL" id="MDT2539252.1"/>
    </source>
</evidence>
<protein>
    <submittedName>
        <fullName evidence="1">Uncharacterized protein</fullName>
    </submittedName>
</protein>
<dbReference type="InterPro" id="IPR021321">
    <property type="entry name" value="DUF2922"/>
</dbReference>
<dbReference type="AlphaFoldDB" id="A0AAW8T007"/>
<dbReference type="EMBL" id="JARPXM010000015">
    <property type="protein sequence ID" value="MDT2539252.1"/>
    <property type="molecule type" value="Genomic_DNA"/>
</dbReference>
<accession>A0AAW8T007</accession>
<organism evidence="1 2">
    <name type="scientific">Enterococcus raffinosus</name>
    <dbReference type="NCBI Taxonomy" id="71452"/>
    <lineage>
        <taxon>Bacteria</taxon>
        <taxon>Bacillati</taxon>
        <taxon>Bacillota</taxon>
        <taxon>Bacilli</taxon>
        <taxon>Lactobacillales</taxon>
        <taxon>Enterococcaceae</taxon>
        <taxon>Enterococcus</taxon>
    </lineage>
</organism>
<gene>
    <name evidence="1" type="ORF">P7D78_14045</name>
</gene>
<name>A0AAW8T007_9ENTE</name>
<evidence type="ECO:0000313" key="2">
    <source>
        <dbReference type="Proteomes" id="UP001249240"/>
    </source>
</evidence>
<dbReference type="Proteomes" id="UP001249240">
    <property type="component" value="Unassembled WGS sequence"/>
</dbReference>
<dbReference type="RefSeq" id="WP_010744696.1">
    <property type="nucleotide sequence ID" value="NZ_BAAAXM010000030.1"/>
</dbReference>
<dbReference type="Pfam" id="PF11148">
    <property type="entry name" value="DUF2922"/>
    <property type="match status" value="1"/>
</dbReference>
<reference evidence="1" key="1">
    <citation type="submission" date="2023-03" db="EMBL/GenBank/DDBJ databases">
        <authorList>
            <person name="Shen W."/>
            <person name="Cai J."/>
        </authorList>
    </citation>
    <scope>NUCLEOTIDE SEQUENCE</scope>
    <source>
        <strain evidence="1">B646-2</strain>
    </source>
</reference>
<comment type="caution">
    <text evidence="1">The sequence shown here is derived from an EMBL/GenBank/DDBJ whole genome shotgun (WGS) entry which is preliminary data.</text>
</comment>
<proteinExistence type="predicted"/>